<dbReference type="PANTHER" id="PTHR43162:SF1">
    <property type="entry name" value="PRESTALK A DIFFERENTIATION PROTEIN A"/>
    <property type="match status" value="1"/>
</dbReference>
<comment type="caution">
    <text evidence="2">The sequence shown here is derived from an EMBL/GenBank/DDBJ whole genome shotgun (WGS) entry which is preliminary data.</text>
</comment>
<gene>
    <name evidence="2" type="ORF">GC106_24460</name>
</gene>
<evidence type="ECO:0000313" key="3">
    <source>
        <dbReference type="Proteomes" id="UP000763557"/>
    </source>
</evidence>
<dbReference type="RefSeq" id="WP_173128909.1">
    <property type="nucleotide sequence ID" value="NZ_CBCSGW010000005.1"/>
</dbReference>
<keyword evidence="3" id="KW-1185">Reference proteome</keyword>
<dbReference type="Pfam" id="PF13460">
    <property type="entry name" value="NAD_binding_10"/>
    <property type="match status" value="1"/>
</dbReference>
<dbReference type="Gene3D" id="3.40.50.720">
    <property type="entry name" value="NAD(P)-binding Rossmann-like Domain"/>
    <property type="match status" value="1"/>
</dbReference>
<dbReference type="EMBL" id="JAAATY010000006">
    <property type="protein sequence ID" value="NRN65235.1"/>
    <property type="molecule type" value="Genomic_DNA"/>
</dbReference>
<dbReference type="Proteomes" id="UP000763557">
    <property type="component" value="Unassembled WGS sequence"/>
</dbReference>
<dbReference type="InterPro" id="IPR016040">
    <property type="entry name" value="NAD(P)-bd_dom"/>
</dbReference>
<accession>A0ABX2F319</accession>
<protein>
    <submittedName>
        <fullName evidence="2">NmrA family transcriptional regulator</fullName>
    </submittedName>
</protein>
<dbReference type="InterPro" id="IPR051604">
    <property type="entry name" value="Ergot_Alk_Oxidoreductase"/>
</dbReference>
<name>A0ABX2F319_9PSEU</name>
<feature type="domain" description="NAD(P)-binding" evidence="1">
    <location>
        <begin position="10"/>
        <end position="170"/>
    </location>
</feature>
<dbReference type="InterPro" id="IPR036291">
    <property type="entry name" value="NAD(P)-bd_dom_sf"/>
</dbReference>
<evidence type="ECO:0000313" key="2">
    <source>
        <dbReference type="EMBL" id="NRN65235.1"/>
    </source>
</evidence>
<proteinExistence type="predicted"/>
<dbReference type="SUPFAM" id="SSF51735">
    <property type="entry name" value="NAD(P)-binding Rossmann-fold domains"/>
    <property type="match status" value="1"/>
</dbReference>
<organism evidence="2 3">
    <name type="scientific">Kibdelosporangium persicum</name>
    <dbReference type="NCBI Taxonomy" id="2698649"/>
    <lineage>
        <taxon>Bacteria</taxon>
        <taxon>Bacillati</taxon>
        <taxon>Actinomycetota</taxon>
        <taxon>Actinomycetes</taxon>
        <taxon>Pseudonocardiales</taxon>
        <taxon>Pseudonocardiaceae</taxon>
        <taxon>Kibdelosporangium</taxon>
    </lineage>
</organism>
<sequence length="277" mass="29536">MTENPILILGGTGKTGGRIADRLTARGVPVRIGSRSAEPAFHWEDDSTWAPVLRGAAAVYIAYYPDIGAAGASTTVGSFAKLAVSLGVTRIVLLSGRGEQEAERSEQAVRESGAEWTVLRASWFAQNFSESFLLDPVLSGQVRLPAGAVVEPFVDVDDIADVAVAALTEPGHVGELYELTGPYAVSFADAIAEISAASGREISYEKISIDEFAAGLAHEIGDQPEYIDFLKYLFTDILDGRNAQPQDGVRRALGREPRSFRDYAKTAAATGVWATNA</sequence>
<evidence type="ECO:0000259" key="1">
    <source>
        <dbReference type="Pfam" id="PF13460"/>
    </source>
</evidence>
<reference evidence="2 3" key="1">
    <citation type="submission" date="2020-01" db="EMBL/GenBank/DDBJ databases">
        <title>Kibdelosporangium persica a novel Actinomycetes from a hot desert in Iran.</title>
        <authorList>
            <person name="Safaei N."/>
            <person name="Zaburannyi N."/>
            <person name="Mueller R."/>
            <person name="Wink J."/>
        </authorList>
    </citation>
    <scope>NUCLEOTIDE SEQUENCE [LARGE SCALE GENOMIC DNA]</scope>
    <source>
        <strain evidence="2 3">4NS15</strain>
    </source>
</reference>
<dbReference type="PANTHER" id="PTHR43162">
    <property type="match status" value="1"/>
</dbReference>
<dbReference type="Gene3D" id="3.90.25.10">
    <property type="entry name" value="UDP-galactose 4-epimerase, domain 1"/>
    <property type="match status" value="1"/>
</dbReference>